<proteinExistence type="predicted"/>
<name>A0A1R0GSR4_9FUNG</name>
<dbReference type="Proteomes" id="UP000187455">
    <property type="component" value="Unassembled WGS sequence"/>
</dbReference>
<dbReference type="PANTHER" id="PTHR31836">
    <property type="match status" value="1"/>
</dbReference>
<dbReference type="InterPro" id="IPR051477">
    <property type="entry name" value="Expansin_CellWall"/>
</dbReference>
<dbReference type="SUPFAM" id="SSF50685">
    <property type="entry name" value="Barwin-like endoglucanases"/>
    <property type="match status" value="1"/>
</dbReference>
<dbReference type="InterPro" id="IPR036908">
    <property type="entry name" value="RlpA-like_sf"/>
</dbReference>
<evidence type="ECO:0008006" key="5">
    <source>
        <dbReference type="Google" id="ProtNLM"/>
    </source>
</evidence>
<accession>A0A1R0GSR4</accession>
<evidence type="ECO:0000256" key="1">
    <source>
        <dbReference type="ARBA" id="ARBA00022729"/>
    </source>
</evidence>
<dbReference type="PANTHER" id="PTHR31836:SF21">
    <property type="entry name" value="EXPANSIN-LIKE PROTEIN 7"/>
    <property type="match status" value="1"/>
</dbReference>
<dbReference type="Gene3D" id="2.40.40.10">
    <property type="entry name" value="RlpA-like domain"/>
    <property type="match status" value="1"/>
</dbReference>
<feature type="compositionally biased region" description="Polar residues" evidence="2">
    <location>
        <begin position="172"/>
        <end position="192"/>
    </location>
</feature>
<dbReference type="EMBL" id="LSSL01003958">
    <property type="protein sequence ID" value="OLY79930.1"/>
    <property type="molecule type" value="Genomic_DNA"/>
</dbReference>
<reference evidence="3 4" key="1">
    <citation type="journal article" date="2016" name="Mol. Biol. Evol.">
        <title>Genome-Wide Survey of Gut Fungi (Harpellales) Reveals the First Horizontally Transferred Ubiquitin Gene from a Mosquito Host.</title>
        <authorList>
            <person name="Wang Y."/>
            <person name="White M.M."/>
            <person name="Kvist S."/>
            <person name="Moncalvo J.M."/>
        </authorList>
    </citation>
    <scope>NUCLEOTIDE SEQUENCE [LARGE SCALE GENOMIC DNA]</scope>
    <source>
        <strain evidence="3 4">ALG-7-W6</strain>
    </source>
</reference>
<keyword evidence="4" id="KW-1185">Reference proteome</keyword>
<comment type="caution">
    <text evidence="3">The sequence shown here is derived from an EMBL/GenBank/DDBJ whole genome shotgun (WGS) entry which is preliminary data.</text>
</comment>
<evidence type="ECO:0000313" key="3">
    <source>
        <dbReference type="EMBL" id="OLY79930.1"/>
    </source>
</evidence>
<keyword evidence="1" id="KW-0732">Signal</keyword>
<dbReference type="OrthoDB" id="623670at2759"/>
<dbReference type="CDD" id="cd22191">
    <property type="entry name" value="DPBB_RlpA_EXP_N-like"/>
    <property type="match status" value="1"/>
</dbReference>
<gene>
    <name evidence="3" type="ORF">AYI68_g5986</name>
</gene>
<evidence type="ECO:0000256" key="2">
    <source>
        <dbReference type="SAM" id="MobiDB-lite"/>
    </source>
</evidence>
<dbReference type="STRING" id="133383.A0A1R0GSR4"/>
<organism evidence="3 4">
    <name type="scientific">Smittium mucronatum</name>
    <dbReference type="NCBI Taxonomy" id="133383"/>
    <lineage>
        <taxon>Eukaryota</taxon>
        <taxon>Fungi</taxon>
        <taxon>Fungi incertae sedis</taxon>
        <taxon>Zoopagomycota</taxon>
        <taxon>Kickxellomycotina</taxon>
        <taxon>Harpellomycetes</taxon>
        <taxon>Harpellales</taxon>
        <taxon>Legeriomycetaceae</taxon>
        <taxon>Smittium</taxon>
    </lineage>
</organism>
<dbReference type="AlphaFoldDB" id="A0A1R0GSR4"/>
<feature type="region of interest" description="Disordered" evidence="2">
    <location>
        <begin position="172"/>
        <end position="195"/>
    </location>
</feature>
<feature type="region of interest" description="Disordered" evidence="2">
    <location>
        <begin position="52"/>
        <end position="72"/>
    </location>
</feature>
<protein>
    <recommendedName>
        <fullName evidence="5">Papain inhibitor</fullName>
    </recommendedName>
</protein>
<sequence length="352" mass="38412">MMVNSSPVPLNKLSEKDELVAEDTLGNKKNGASDRFLQLQYPNYGKNAESNANLARKEKRQVASNQTGVKMDTGMAESPMEAKQGGSALRALSFIMQKIFKQRINGRTKGLLPYKPQEKDNSGTNTAKIKFLYGEIEFGSESIETPNTLQNDQNRNLNIEEPVANQTIKQISQNDEPNMSPESVQSNSTSPNIGEEVIPPANNLTKANDDTQEAFTLSSPIVEPEPASANSTETQTSTSLDLAESFKGYGTFYDSTIGIGSCGDLSNNTDHVAALNRIQFHGVGDSENPASCGRCAFVKSKAEETKMEVKVRFVDVCPGCDIGDIDLSIIAYSEISELDSGRIPIEWRFTDC</sequence>
<evidence type="ECO:0000313" key="4">
    <source>
        <dbReference type="Proteomes" id="UP000187455"/>
    </source>
</evidence>